<accession>A0ABC9H5U7</accession>
<dbReference type="AlphaFoldDB" id="A0ABC9H5U7"/>
<dbReference type="EMBL" id="CAXIPR030002468">
    <property type="protein sequence ID" value="CAM0149796.1"/>
    <property type="molecule type" value="Genomic_DNA"/>
</dbReference>
<feature type="domain" description="FAF" evidence="3">
    <location>
        <begin position="116"/>
        <end position="167"/>
    </location>
</feature>
<protein>
    <recommendedName>
        <fullName evidence="3">FAF domain-containing protein</fullName>
    </recommendedName>
</protein>
<evidence type="ECO:0000259" key="3">
    <source>
        <dbReference type="Pfam" id="PF11250"/>
    </source>
</evidence>
<evidence type="ECO:0000256" key="2">
    <source>
        <dbReference type="SAM" id="MobiDB-lite"/>
    </source>
</evidence>
<dbReference type="Proteomes" id="UP001497457">
    <property type="component" value="Chromosome 1b"/>
</dbReference>
<evidence type="ECO:0000256" key="1">
    <source>
        <dbReference type="ARBA" id="ARBA00008690"/>
    </source>
</evidence>
<dbReference type="PANTHER" id="PTHR33155:SF75">
    <property type="entry name" value="OS02G0750800 PROTEIN"/>
    <property type="match status" value="1"/>
</dbReference>
<keyword evidence="7" id="KW-1185">Reference proteome</keyword>
<reference evidence="5 7" key="1">
    <citation type="submission" date="2024-10" db="EMBL/GenBank/DDBJ databases">
        <authorList>
            <person name="Ryan C."/>
        </authorList>
    </citation>
    <scope>NUCLEOTIDE SEQUENCE [LARGE SCALE GENOMIC DNA]</scope>
</reference>
<proteinExistence type="inferred from homology"/>
<organism evidence="5 7">
    <name type="scientific">Urochloa decumbens</name>
    <dbReference type="NCBI Taxonomy" id="240449"/>
    <lineage>
        <taxon>Eukaryota</taxon>
        <taxon>Viridiplantae</taxon>
        <taxon>Streptophyta</taxon>
        <taxon>Embryophyta</taxon>
        <taxon>Tracheophyta</taxon>
        <taxon>Spermatophyta</taxon>
        <taxon>Magnoliopsida</taxon>
        <taxon>Liliopsida</taxon>
        <taxon>Poales</taxon>
        <taxon>Poaceae</taxon>
        <taxon>PACMAD clade</taxon>
        <taxon>Panicoideae</taxon>
        <taxon>Panicodae</taxon>
        <taxon>Paniceae</taxon>
        <taxon>Melinidinae</taxon>
        <taxon>Urochloa</taxon>
    </lineage>
</organism>
<dbReference type="EMBL" id="CAXIPR030002327">
    <property type="protein sequence ID" value="CAM0149703.1"/>
    <property type="molecule type" value="Genomic_DNA"/>
</dbReference>
<evidence type="ECO:0000313" key="6">
    <source>
        <dbReference type="EMBL" id="CAM0149796.1"/>
    </source>
</evidence>
<evidence type="ECO:0000313" key="5">
    <source>
        <dbReference type="EMBL" id="CAM0149703.1"/>
    </source>
</evidence>
<sequence>MLLPPAAPRSASRFAAPPVTGLRSLLVAPDAATAARGVVTRAATMRCRSSGVVEASGGGRTGIGQYEEDIGKAKDTEEEDVKGGTKVEEAAENGTEEEEEDGFWVSYGRRRPRRRLPPLIPSLVARGALRRTRTTDGRLVIRIVPVVRPECIRARRNRGGDRLTMQLVEHQDDSPMMAPPAPPREPSSSARQGDNAIRIAQRDADTATTAEAVAAPEPETTTVPVAVPPPRVSSAGCFEDVFRFGPIGGSSLRQMPSLIRMVH</sequence>
<dbReference type="Proteomes" id="UP001497457">
    <property type="component" value="Unassembled WGS sequence"/>
</dbReference>
<gene>
    <name evidence="5" type="ORF">URODEC1_LOCUS122853</name>
    <name evidence="6" type="ORF">URODEC1_LOCUS122937</name>
    <name evidence="4" type="ORF">URODEC1_LOCUS498</name>
</gene>
<name>A0ABC9H5U7_9POAL</name>
<feature type="compositionally biased region" description="Basic and acidic residues" evidence="2">
    <location>
        <begin position="73"/>
        <end position="89"/>
    </location>
</feature>
<evidence type="ECO:0000313" key="4">
    <source>
        <dbReference type="EMBL" id="CAL4885400.1"/>
    </source>
</evidence>
<dbReference type="InterPro" id="IPR046431">
    <property type="entry name" value="FAF_dom"/>
</dbReference>
<feature type="region of interest" description="Disordered" evidence="2">
    <location>
        <begin position="171"/>
        <end position="228"/>
    </location>
</feature>
<feature type="compositionally biased region" description="Acidic residues" evidence="2">
    <location>
        <begin position="90"/>
        <end position="102"/>
    </location>
</feature>
<dbReference type="PANTHER" id="PTHR33155">
    <property type="entry name" value="FANTASTIC FOUR-LIKE PROTEIN (DUF3049)"/>
    <property type="match status" value="1"/>
</dbReference>
<comment type="similarity">
    <text evidence="1">Belongs to the fantastic four family.</text>
</comment>
<feature type="region of interest" description="Disordered" evidence="2">
    <location>
        <begin position="73"/>
        <end position="102"/>
    </location>
</feature>
<evidence type="ECO:0000313" key="7">
    <source>
        <dbReference type="Proteomes" id="UP001497457"/>
    </source>
</evidence>
<dbReference type="InterPro" id="IPR021410">
    <property type="entry name" value="FAF"/>
</dbReference>
<dbReference type="Pfam" id="PF11250">
    <property type="entry name" value="FAF"/>
    <property type="match status" value="1"/>
</dbReference>
<feature type="compositionally biased region" description="Low complexity" evidence="2">
    <location>
        <begin position="206"/>
        <end position="225"/>
    </location>
</feature>
<dbReference type="EMBL" id="OZ075111">
    <property type="protein sequence ID" value="CAL4885400.1"/>
    <property type="molecule type" value="Genomic_DNA"/>
</dbReference>